<accession>A0A2N5N0X3</accession>
<evidence type="ECO:0000313" key="2">
    <source>
        <dbReference type="EMBL" id="PLT43976.1"/>
    </source>
</evidence>
<feature type="compositionally biased region" description="Low complexity" evidence="1">
    <location>
        <begin position="16"/>
        <end position="27"/>
    </location>
</feature>
<gene>
    <name evidence="2" type="ORF">B8V81_2407</name>
</gene>
<dbReference type="EMBL" id="NFEZ01000004">
    <property type="protein sequence ID" value="PLT43976.1"/>
    <property type="molecule type" value="Genomic_DNA"/>
</dbReference>
<proteinExistence type="predicted"/>
<reference evidence="2 3" key="1">
    <citation type="submission" date="2017-05" db="EMBL/GenBank/DDBJ databases">
        <title>Functional genome analysis of Paenibacillus pasadenensis strain R16: insights on endophytic life style and antifungal activity.</title>
        <authorList>
            <person name="Passera A."/>
            <person name="Marcolungo L."/>
            <person name="Casati P."/>
            <person name="Brasca M."/>
            <person name="Quaglino F."/>
            <person name="Delledonne M."/>
        </authorList>
    </citation>
    <scope>NUCLEOTIDE SEQUENCE [LARGE SCALE GENOMIC DNA]</scope>
    <source>
        <strain evidence="2 3">R16</strain>
    </source>
</reference>
<protein>
    <submittedName>
        <fullName evidence="2">Uncharacterized protein</fullName>
    </submittedName>
</protein>
<sequence length="54" mass="5135">MGEAVGLTAAAGAWDPAGSAAAAGVVAEPDSRSTASSIPSALRPARLVPRGAFA</sequence>
<feature type="region of interest" description="Disordered" evidence="1">
    <location>
        <begin position="16"/>
        <end position="41"/>
    </location>
</feature>
<dbReference type="AlphaFoldDB" id="A0A2N5N0X3"/>
<organism evidence="2 3">
    <name type="scientific">Paenibacillus pasadenensis</name>
    <dbReference type="NCBI Taxonomy" id="217090"/>
    <lineage>
        <taxon>Bacteria</taxon>
        <taxon>Bacillati</taxon>
        <taxon>Bacillota</taxon>
        <taxon>Bacilli</taxon>
        <taxon>Bacillales</taxon>
        <taxon>Paenibacillaceae</taxon>
        <taxon>Paenibacillus</taxon>
    </lineage>
</organism>
<name>A0A2N5N0X3_9BACL</name>
<evidence type="ECO:0000313" key="3">
    <source>
        <dbReference type="Proteomes" id="UP000234789"/>
    </source>
</evidence>
<comment type="caution">
    <text evidence="2">The sequence shown here is derived from an EMBL/GenBank/DDBJ whole genome shotgun (WGS) entry which is preliminary data.</text>
</comment>
<keyword evidence="3" id="KW-1185">Reference proteome</keyword>
<dbReference type="Proteomes" id="UP000234789">
    <property type="component" value="Unassembled WGS sequence"/>
</dbReference>
<evidence type="ECO:0000256" key="1">
    <source>
        <dbReference type="SAM" id="MobiDB-lite"/>
    </source>
</evidence>